<proteinExistence type="predicted"/>
<evidence type="ECO:0000256" key="9">
    <source>
        <dbReference type="SAM" id="MobiDB-lite"/>
    </source>
</evidence>
<dbReference type="GO" id="GO:0005886">
    <property type="term" value="C:plasma membrane"/>
    <property type="evidence" value="ECO:0007669"/>
    <property type="project" value="UniProtKB-SubCell"/>
</dbReference>
<dbReference type="PROSITE" id="PS51701">
    <property type="entry name" value="6_CYS"/>
    <property type="match status" value="2"/>
</dbReference>
<dbReference type="EMBL" id="KF421542">
    <property type="protein sequence ID" value="AHF49847.1"/>
    <property type="molecule type" value="Genomic_DNA"/>
</dbReference>
<dbReference type="InterPro" id="IPR010884">
    <property type="entry name" value="6_CYS_dom"/>
</dbReference>
<dbReference type="InterPro" id="IPR051444">
    <property type="entry name" value="Parasite_Repro/Invasion_Surf"/>
</dbReference>
<name>A0A0B4L165_PLAVI</name>
<dbReference type="Gene3D" id="2.60.40.2860">
    <property type="match status" value="2"/>
</dbReference>
<feature type="signal peptide" evidence="10">
    <location>
        <begin position="1"/>
        <end position="28"/>
    </location>
</feature>
<feature type="region of interest" description="Disordered" evidence="9">
    <location>
        <begin position="309"/>
        <end position="329"/>
    </location>
</feature>
<evidence type="ECO:0000313" key="12">
    <source>
        <dbReference type="EMBL" id="AHF49847.1"/>
    </source>
</evidence>
<evidence type="ECO:0000256" key="7">
    <source>
        <dbReference type="ARBA" id="ARBA00023157"/>
    </source>
</evidence>
<evidence type="ECO:0000256" key="8">
    <source>
        <dbReference type="ARBA" id="ARBA00023180"/>
    </source>
</evidence>
<keyword evidence="7" id="KW-1015">Disulfide bond</keyword>
<keyword evidence="3" id="KW-1003">Cell membrane</keyword>
<protein>
    <submittedName>
        <fullName evidence="12">Pv38</fullName>
    </submittedName>
</protein>
<feature type="compositionally biased region" description="Basic and acidic residues" evidence="9">
    <location>
        <begin position="309"/>
        <end position="318"/>
    </location>
</feature>
<dbReference type="InterPro" id="IPR038160">
    <property type="entry name" value="6_CYS_dom_sf"/>
</dbReference>
<dbReference type="PANTHER" id="PTHR38796">
    <property type="match status" value="1"/>
</dbReference>
<keyword evidence="6" id="KW-0472">Membrane</keyword>
<reference evidence="12" key="1">
    <citation type="journal article" date="2014" name="Infect. Genet. Evol.">
        <title>Genetic diversity and natural selection of three blood-stage 6-Cys proteins in Plasmodium vivax populations from the China-Myanmar endemic border.</title>
        <authorList>
            <person name="Wang Y."/>
            <person name="Ma A."/>
            <person name="Chen S.B."/>
            <person name="Yang Y.C."/>
            <person name="Chen J.H."/>
            <person name="Yin M.B."/>
        </authorList>
    </citation>
    <scope>NUCLEOTIDE SEQUENCE</scope>
    <source>
        <strain evidence="12">8</strain>
    </source>
</reference>
<dbReference type="GO" id="GO:0009986">
    <property type="term" value="C:cell surface"/>
    <property type="evidence" value="ECO:0007669"/>
    <property type="project" value="UniProtKB-SubCell"/>
</dbReference>
<sequence>MRPARGPGRVAAVLLSWVLLTWLQVAMSKSHVDLSSSAKSVFLLNVAPGDTVVYTCPYTFNREMQNMCAREKEYFDKKLFCFEHVIINRNVFLLRDYVRGAYSMVSKYVNNVYTAQFTVPPVVLMNRHFECYCYMDDGNRVVKKTLKVHISKGVVRKTPGCDFNDDYRETTAITNFSNMNRNNVKVCDSYPKGGDTIALLCPVNYTIQPEGCFDQVYIKKGDIQNDKNKLEERFNVSRKWEADKYKVVNIETLFGQKLNSLGDEMSRFAKVPVTNEEISFTCTCQANDGSDTLMMNVYMNESYDKFVKSNHDRGEHSKHNFSSTTVTEREERSGGSASFFGRAVLCVLALLLLGA</sequence>
<evidence type="ECO:0000256" key="2">
    <source>
        <dbReference type="ARBA" id="ARBA00004241"/>
    </source>
</evidence>
<keyword evidence="4 10" id="KW-0732">Signal</keyword>
<dbReference type="Pfam" id="PF07422">
    <property type="entry name" value="s48_45"/>
    <property type="match status" value="1"/>
</dbReference>
<evidence type="ECO:0000256" key="6">
    <source>
        <dbReference type="ARBA" id="ARBA00023136"/>
    </source>
</evidence>
<evidence type="ECO:0000256" key="3">
    <source>
        <dbReference type="ARBA" id="ARBA00022475"/>
    </source>
</evidence>
<evidence type="ECO:0000256" key="10">
    <source>
        <dbReference type="SAM" id="SignalP"/>
    </source>
</evidence>
<feature type="chain" id="PRO_5002092437" evidence="10">
    <location>
        <begin position="29"/>
        <end position="355"/>
    </location>
</feature>
<evidence type="ECO:0000256" key="1">
    <source>
        <dbReference type="ARBA" id="ARBA00004236"/>
    </source>
</evidence>
<accession>A0A0B4L165</accession>
<dbReference type="VEuPathDB" id="PlasmoDB:PVW1_100050100"/>
<evidence type="ECO:0000259" key="11">
    <source>
        <dbReference type="PROSITE" id="PS51701"/>
    </source>
</evidence>
<evidence type="ECO:0000256" key="5">
    <source>
        <dbReference type="ARBA" id="ARBA00022737"/>
    </source>
</evidence>
<feature type="domain" description="6-Cys" evidence="11">
    <location>
        <begin position="11"/>
        <end position="153"/>
    </location>
</feature>
<organism evidence="12">
    <name type="scientific">Plasmodium vivax</name>
    <name type="common">malaria parasite P. vivax</name>
    <dbReference type="NCBI Taxonomy" id="5855"/>
    <lineage>
        <taxon>Eukaryota</taxon>
        <taxon>Sar</taxon>
        <taxon>Alveolata</taxon>
        <taxon>Apicomplexa</taxon>
        <taxon>Aconoidasida</taxon>
        <taxon>Haemosporida</taxon>
        <taxon>Plasmodiidae</taxon>
        <taxon>Plasmodium</taxon>
        <taxon>Plasmodium (Plasmodium)</taxon>
    </lineage>
</organism>
<feature type="domain" description="6-Cys" evidence="11">
    <location>
        <begin position="157"/>
        <end position="302"/>
    </location>
</feature>
<keyword evidence="5" id="KW-0677">Repeat</keyword>
<dbReference type="SMART" id="SM00970">
    <property type="entry name" value="s48_45"/>
    <property type="match status" value="1"/>
</dbReference>
<evidence type="ECO:0000256" key="4">
    <source>
        <dbReference type="ARBA" id="ARBA00022729"/>
    </source>
</evidence>
<keyword evidence="8" id="KW-0325">Glycoprotein</keyword>
<dbReference type="AlphaFoldDB" id="A0A0B4L165"/>
<dbReference type="VEuPathDB" id="PlasmoDB:PVPAM_100032400"/>
<dbReference type="VEuPathDB" id="PlasmoDB:PVP01_1026000"/>
<dbReference type="PANTHER" id="PTHR38796:SF1">
    <property type="entry name" value="ANCHORED PROTEIN, PUTATIVE (AFU_ORTHOLOGUE AFUA_4G09600)-RELATED"/>
    <property type="match status" value="1"/>
</dbReference>
<dbReference type="VEuPathDB" id="PlasmoDB:PVX_097960"/>
<comment type="subcellular location">
    <subcellularLocation>
        <location evidence="1">Cell membrane</location>
    </subcellularLocation>
    <subcellularLocation>
        <location evidence="2">Cell surface</location>
    </subcellularLocation>
</comment>